<dbReference type="Proteomes" id="UP000184048">
    <property type="component" value="Unassembled WGS sequence"/>
</dbReference>
<dbReference type="PANTHER" id="PTHR42978">
    <property type="entry name" value="QUORUM-QUENCHING LACTONASE YTNP-RELATED-RELATED"/>
    <property type="match status" value="1"/>
</dbReference>
<dbReference type="EMBL" id="FQUU01000003">
    <property type="protein sequence ID" value="SHE71695.1"/>
    <property type="molecule type" value="Genomic_DNA"/>
</dbReference>
<dbReference type="GO" id="GO:0016787">
    <property type="term" value="F:hydrolase activity"/>
    <property type="evidence" value="ECO:0007669"/>
    <property type="project" value="UniProtKB-KW"/>
</dbReference>
<dbReference type="GO" id="GO:0046872">
    <property type="term" value="F:metal ion binding"/>
    <property type="evidence" value="ECO:0007669"/>
    <property type="project" value="UniProtKB-KW"/>
</dbReference>
<accession>A0A1M4VS54</accession>
<dbReference type="InterPro" id="IPR051013">
    <property type="entry name" value="MBL_superfamily_lactonases"/>
</dbReference>
<evidence type="ECO:0000256" key="1">
    <source>
        <dbReference type="ARBA" id="ARBA00007749"/>
    </source>
</evidence>
<dbReference type="SMART" id="SM00849">
    <property type="entry name" value="Lactamase_B"/>
    <property type="match status" value="1"/>
</dbReference>
<evidence type="ECO:0000259" key="5">
    <source>
        <dbReference type="SMART" id="SM00849"/>
    </source>
</evidence>
<feature type="domain" description="Metallo-beta-lactamase" evidence="5">
    <location>
        <begin position="42"/>
        <end position="239"/>
    </location>
</feature>
<dbReference type="InterPro" id="IPR001279">
    <property type="entry name" value="Metallo-B-lactamas"/>
</dbReference>
<evidence type="ECO:0000313" key="7">
    <source>
        <dbReference type="Proteomes" id="UP000184048"/>
    </source>
</evidence>
<dbReference type="SUPFAM" id="SSF56281">
    <property type="entry name" value="Metallo-hydrolase/oxidoreductase"/>
    <property type="match status" value="1"/>
</dbReference>
<dbReference type="AlphaFoldDB" id="A0A1M4VS54"/>
<dbReference type="PANTHER" id="PTHR42978:SF6">
    <property type="entry name" value="QUORUM-QUENCHING LACTONASE YTNP-RELATED"/>
    <property type="match status" value="1"/>
</dbReference>
<keyword evidence="4" id="KW-0862">Zinc</keyword>
<sequence length="252" mass="29205">MLMKIIPLSEGSFTIDKTKLFVPFEEGEHVLNERPIGSLLVEIQPFLVVTPKDILLLDTGLGFNDTTHGKMQLHANLEKEGIRPEQVTKVLMSHLHKDHAGGISMENDHARLSLPNATYYVQRREWEFAMEKGAPSFIPGEIEVLGNSKQVKFLDNDEGMIDNYISYRHTGAHSPFHQVFWIRNDKETIFFGGDDAPQLQQMKVRYKTKYDYHPEEAMNLRREWWDQGNKEGWTFLFYHDIKAPVYTRPGTI</sequence>
<evidence type="ECO:0000256" key="2">
    <source>
        <dbReference type="ARBA" id="ARBA00022723"/>
    </source>
</evidence>
<dbReference type="Pfam" id="PF00753">
    <property type="entry name" value="Lactamase_B"/>
    <property type="match status" value="1"/>
</dbReference>
<proteinExistence type="inferred from homology"/>
<organism evidence="6 7">
    <name type="scientific">Flavisolibacter ginsengisoli DSM 18119</name>
    <dbReference type="NCBI Taxonomy" id="1121884"/>
    <lineage>
        <taxon>Bacteria</taxon>
        <taxon>Pseudomonadati</taxon>
        <taxon>Bacteroidota</taxon>
        <taxon>Chitinophagia</taxon>
        <taxon>Chitinophagales</taxon>
        <taxon>Chitinophagaceae</taxon>
        <taxon>Flavisolibacter</taxon>
    </lineage>
</organism>
<reference evidence="6 7" key="1">
    <citation type="submission" date="2016-11" db="EMBL/GenBank/DDBJ databases">
        <authorList>
            <person name="Jaros S."/>
            <person name="Januszkiewicz K."/>
            <person name="Wedrychowicz H."/>
        </authorList>
    </citation>
    <scope>NUCLEOTIDE SEQUENCE [LARGE SCALE GENOMIC DNA]</scope>
    <source>
        <strain evidence="6 7">DSM 18119</strain>
    </source>
</reference>
<evidence type="ECO:0000313" key="6">
    <source>
        <dbReference type="EMBL" id="SHE71695.1"/>
    </source>
</evidence>
<keyword evidence="3" id="KW-0378">Hydrolase</keyword>
<evidence type="ECO:0000256" key="3">
    <source>
        <dbReference type="ARBA" id="ARBA00022801"/>
    </source>
</evidence>
<comment type="similarity">
    <text evidence="1">Belongs to the metallo-beta-lactamase superfamily.</text>
</comment>
<keyword evidence="7" id="KW-1185">Reference proteome</keyword>
<gene>
    <name evidence="6" type="ORF">SAMN02745131_00952</name>
</gene>
<evidence type="ECO:0000256" key="4">
    <source>
        <dbReference type="ARBA" id="ARBA00022833"/>
    </source>
</evidence>
<dbReference type="Gene3D" id="3.60.15.10">
    <property type="entry name" value="Ribonuclease Z/Hydroxyacylglutathione hydrolase-like"/>
    <property type="match status" value="1"/>
</dbReference>
<keyword evidence="2" id="KW-0479">Metal-binding</keyword>
<protein>
    <submittedName>
        <fullName evidence="6">Metallo-beta-lactamase superfamily protein</fullName>
    </submittedName>
</protein>
<name>A0A1M4VS54_9BACT</name>
<dbReference type="InterPro" id="IPR036866">
    <property type="entry name" value="RibonucZ/Hydroxyglut_hydro"/>
</dbReference>
<dbReference type="STRING" id="1121884.SAMN02745131_00952"/>